<evidence type="ECO:0000313" key="2">
    <source>
        <dbReference type="Proteomes" id="UP000092247"/>
    </source>
</evidence>
<organism evidence="1 2">
    <name type="scientific">Morganella psychrotolerans</name>
    <dbReference type="NCBI Taxonomy" id="368603"/>
    <lineage>
        <taxon>Bacteria</taxon>
        <taxon>Pseudomonadati</taxon>
        <taxon>Pseudomonadota</taxon>
        <taxon>Gammaproteobacteria</taxon>
        <taxon>Enterobacterales</taxon>
        <taxon>Morganellaceae</taxon>
        <taxon>Morganella</taxon>
    </lineage>
</organism>
<name>A0A1B8H9Q1_9GAMM</name>
<dbReference type="AlphaFoldDB" id="A0A1B8H9Q1"/>
<dbReference type="EMBL" id="LZEX01000023">
    <property type="protein sequence ID" value="OBU05804.1"/>
    <property type="molecule type" value="Genomic_DNA"/>
</dbReference>
<comment type="caution">
    <text evidence="1">The sequence shown here is derived from an EMBL/GenBank/DDBJ whole genome shotgun (WGS) entry which is preliminary data.</text>
</comment>
<dbReference type="Proteomes" id="UP000092247">
    <property type="component" value="Unassembled WGS sequence"/>
</dbReference>
<proteinExistence type="predicted"/>
<evidence type="ECO:0000313" key="1">
    <source>
        <dbReference type="EMBL" id="OBU05804.1"/>
    </source>
</evidence>
<sequence length="360" mass="40272">MTEEIRQRIRAVKTWLSDPQTRKLLFSADPATQSFCQLRLQWLADSNALENQAEKDLGQAPWLAPEQVLIIDDGCNPLSVLDTFLAACLTGSRVRIKTRHHREWLVALCRHLDPGNTRYDVVCPGLSEAALLHGTDTVIPAGNDALIRHWRAVTPPHIRLIESATKISAMAICGADLPAPELILWDTCLFSQQVNSSPRFILLDSPMIAEQLSISLTQLLDELPRLPESVRLLQMAKNKELTLRHILTPELKPAAYSPCSGWGITLQRTFDPERFLPYGFNLIAGNTEENLKRAAKHWPGQLETLSYHGRTDPAAIKASRFTRYCAAGQMHNHPLCLSSTVTFITDESKAKVTLTTQQDM</sequence>
<dbReference type="RefSeq" id="WP_067424006.1">
    <property type="nucleotide sequence ID" value="NZ_LZEX01000023.1"/>
</dbReference>
<reference evidence="1 2" key="1">
    <citation type="submission" date="2016-06" db="EMBL/GenBank/DDBJ databases">
        <authorList>
            <person name="Kjaerup R.B."/>
            <person name="Dalgaard T.S."/>
            <person name="Juul-Madsen H.R."/>
        </authorList>
    </citation>
    <scope>NUCLEOTIDE SEQUENCE [LARGE SCALE GENOMIC DNA]</scope>
    <source>
        <strain evidence="1 2">GCSL-Mp3</strain>
    </source>
</reference>
<dbReference type="STRING" id="368603.AYY16_12860"/>
<gene>
    <name evidence="1" type="ORF">AYY17_05520</name>
</gene>
<protein>
    <submittedName>
        <fullName evidence="1">Uncharacterized protein</fullName>
    </submittedName>
</protein>
<accession>A0A1B8H9Q1</accession>